<accession>A0A015KLF9</accession>
<dbReference type="SMART" id="SM00671">
    <property type="entry name" value="SEL1"/>
    <property type="match status" value="6"/>
</dbReference>
<evidence type="ECO:0000259" key="2">
    <source>
        <dbReference type="PROSITE" id="PS50011"/>
    </source>
</evidence>
<dbReference type="InterPro" id="IPR006597">
    <property type="entry name" value="Sel1-like"/>
</dbReference>
<comment type="similarity">
    <text evidence="1">Belongs to the sel-1 family.</text>
</comment>
<reference evidence="3 4" key="1">
    <citation type="submission" date="2014-02" db="EMBL/GenBank/DDBJ databases">
        <title>Single nucleus genome sequencing reveals high similarity among nuclei of an endomycorrhizal fungus.</title>
        <authorList>
            <person name="Lin K."/>
            <person name="Geurts R."/>
            <person name="Zhang Z."/>
            <person name="Limpens E."/>
            <person name="Saunders D.G."/>
            <person name="Mu D."/>
            <person name="Pang E."/>
            <person name="Cao H."/>
            <person name="Cha H."/>
            <person name="Lin T."/>
            <person name="Zhou Q."/>
            <person name="Shang Y."/>
            <person name="Li Y."/>
            <person name="Ivanov S."/>
            <person name="Sharma T."/>
            <person name="Velzen R.V."/>
            <person name="Ruijter N.D."/>
            <person name="Aanen D.K."/>
            <person name="Win J."/>
            <person name="Kamoun S."/>
            <person name="Bisseling T."/>
            <person name="Huang S."/>
        </authorList>
    </citation>
    <scope>NUCLEOTIDE SEQUENCE [LARGE SCALE GENOMIC DNA]</scope>
    <source>
        <strain evidence="4">DAOM197198w</strain>
    </source>
</reference>
<dbReference type="InterPro" id="IPR011009">
    <property type="entry name" value="Kinase-like_dom_sf"/>
</dbReference>
<dbReference type="SUPFAM" id="SSF81901">
    <property type="entry name" value="HCP-like"/>
    <property type="match status" value="2"/>
</dbReference>
<dbReference type="InterPro" id="IPR001245">
    <property type="entry name" value="Ser-Thr/Tyr_kinase_cat_dom"/>
</dbReference>
<dbReference type="AlphaFoldDB" id="A0A015KLF9"/>
<dbReference type="EMBL" id="JEMT01025896">
    <property type="protein sequence ID" value="EXX60541.1"/>
    <property type="molecule type" value="Genomic_DNA"/>
</dbReference>
<dbReference type="InterPro" id="IPR011990">
    <property type="entry name" value="TPR-like_helical_dom_sf"/>
</dbReference>
<gene>
    <name evidence="3" type="ORF">RirG_179000</name>
</gene>
<evidence type="ECO:0000313" key="3">
    <source>
        <dbReference type="EMBL" id="EXX60541.1"/>
    </source>
</evidence>
<evidence type="ECO:0000313" key="4">
    <source>
        <dbReference type="Proteomes" id="UP000022910"/>
    </source>
</evidence>
<dbReference type="InterPro" id="IPR000719">
    <property type="entry name" value="Prot_kinase_dom"/>
</dbReference>
<comment type="caution">
    <text evidence="3">The sequence shown here is derived from an EMBL/GenBank/DDBJ whole genome shotgun (WGS) entry which is preliminary data.</text>
</comment>
<dbReference type="PANTHER" id="PTHR11102:SF160">
    <property type="entry name" value="ERAD-ASSOCIATED E3 UBIQUITIN-PROTEIN LIGASE COMPONENT HRD3"/>
    <property type="match status" value="1"/>
</dbReference>
<dbReference type="Pfam" id="PF07714">
    <property type="entry name" value="PK_Tyr_Ser-Thr"/>
    <property type="match status" value="1"/>
</dbReference>
<dbReference type="GO" id="GO:0005524">
    <property type="term" value="F:ATP binding"/>
    <property type="evidence" value="ECO:0007669"/>
    <property type="project" value="InterPro"/>
</dbReference>
<dbReference type="GO" id="GO:0004672">
    <property type="term" value="F:protein kinase activity"/>
    <property type="evidence" value="ECO:0007669"/>
    <property type="project" value="InterPro"/>
</dbReference>
<dbReference type="SUPFAM" id="SSF56112">
    <property type="entry name" value="Protein kinase-like (PK-like)"/>
    <property type="match status" value="1"/>
</dbReference>
<dbReference type="PRINTS" id="PR00109">
    <property type="entry name" value="TYRKINASE"/>
</dbReference>
<dbReference type="Gene3D" id="1.25.40.10">
    <property type="entry name" value="Tetratricopeptide repeat domain"/>
    <property type="match status" value="1"/>
</dbReference>
<dbReference type="HOGENOM" id="CLU_000288_7_12_1"/>
<name>A0A015KLF9_RHIIW</name>
<organism evidence="3 4">
    <name type="scientific">Rhizophagus irregularis (strain DAOM 197198w)</name>
    <name type="common">Glomus intraradices</name>
    <dbReference type="NCBI Taxonomy" id="1432141"/>
    <lineage>
        <taxon>Eukaryota</taxon>
        <taxon>Fungi</taxon>
        <taxon>Fungi incertae sedis</taxon>
        <taxon>Mucoromycota</taxon>
        <taxon>Glomeromycotina</taxon>
        <taxon>Glomeromycetes</taxon>
        <taxon>Glomerales</taxon>
        <taxon>Glomeraceae</taxon>
        <taxon>Rhizophagus</taxon>
    </lineage>
</organism>
<dbReference type="InterPro" id="IPR050767">
    <property type="entry name" value="Sel1_AlgK"/>
</dbReference>
<dbReference type="Pfam" id="PF08238">
    <property type="entry name" value="Sel1"/>
    <property type="match status" value="6"/>
</dbReference>
<keyword evidence="4" id="KW-1185">Reference proteome</keyword>
<protein>
    <submittedName>
        <fullName evidence="3">Tpk1p</fullName>
    </submittedName>
</protein>
<dbReference type="Gene3D" id="1.10.510.10">
    <property type="entry name" value="Transferase(Phosphotransferase) domain 1"/>
    <property type="match status" value="1"/>
</dbReference>
<sequence>MSNNNNINKIQSKENTNEYINWIKEALSKEYFKYYEFENFKNIQEIGSGEFGKVYRANWKNLEHYLTLKSFFNPNNITIKEIVNELKFQRDVNFHVNIIRYYGITKLESDYWLVMEYADGGTLRDYLKNNFNRLTWKHKYNLAYQLACSVSFLHDKGIVYRDLHSCNVLVHQNSIKLSDFGLSKRIDEASYSQSKLLGMVPYIDPKILLFNSLKLNEKSDVYSIGVLLWEISSGIPPFHEESNMLNLTYEILRGRREEIIPNTPNDYSNLYIECWNDKPNNRPSMHKVVDRLEKFISTENSLHGKVSQIIENFNNTNINEIDTIITNNDNDISSENSSIIVNEIVNLIFKEVNKRNVTKSYVLDYLNNHNINSKEIYNWLLNNQNAPNFIFLLGYFNYVGIETIKDYKKAFNLFKNLSEQDHLLAQCYVGGCYQFGHGITKHVKLAFQYYEKLANKEYAIGQFKLGWFYENKLSVNKDLKLAAYWYEKAANNGNLIAMFNLGYLHKDGNGVNKNDQKAFELFKKSAEGEYSGGISMLGYCYDIGIGINIDKRKAAELYQEAANLGNEIAQYNLALMYEKGNGIEKDLDKAKYWYKKSANQGDKDAKKKLKTLKTLKI</sequence>
<feature type="domain" description="Protein kinase" evidence="2">
    <location>
        <begin position="40"/>
        <end position="296"/>
    </location>
</feature>
<evidence type="ECO:0000256" key="1">
    <source>
        <dbReference type="ARBA" id="ARBA00038101"/>
    </source>
</evidence>
<dbReference type="PANTHER" id="PTHR11102">
    <property type="entry name" value="SEL-1-LIKE PROTEIN"/>
    <property type="match status" value="1"/>
</dbReference>
<proteinExistence type="inferred from homology"/>
<dbReference type="PROSITE" id="PS50011">
    <property type="entry name" value="PROTEIN_KINASE_DOM"/>
    <property type="match status" value="1"/>
</dbReference>
<dbReference type="Proteomes" id="UP000022910">
    <property type="component" value="Unassembled WGS sequence"/>
</dbReference>